<dbReference type="SMART" id="SM00327">
    <property type="entry name" value="VWA"/>
    <property type="match status" value="1"/>
</dbReference>
<dbReference type="PANTHER" id="PTHR22907:SF47">
    <property type="entry name" value="CUTICLIN-6"/>
    <property type="match status" value="1"/>
</dbReference>
<evidence type="ECO:0000256" key="5">
    <source>
        <dbReference type="ARBA" id="ARBA00022525"/>
    </source>
</evidence>
<dbReference type="PRINTS" id="PR00453">
    <property type="entry name" value="VWFADOMAIN"/>
</dbReference>
<gene>
    <name evidence="16" type="ORF">DdX_01271</name>
</gene>
<evidence type="ECO:0000313" key="17">
    <source>
        <dbReference type="Proteomes" id="UP001201812"/>
    </source>
</evidence>
<evidence type="ECO:0000256" key="1">
    <source>
        <dbReference type="ARBA" id="ARBA00004251"/>
    </source>
</evidence>
<keyword evidence="5" id="KW-0964">Secreted</keyword>
<evidence type="ECO:0000256" key="3">
    <source>
        <dbReference type="ARBA" id="ARBA00022460"/>
    </source>
</evidence>
<keyword evidence="17" id="KW-1185">Reference proteome</keyword>
<keyword evidence="6 12" id="KW-0812">Transmembrane</keyword>
<dbReference type="AlphaFoldDB" id="A0AAD4NGM7"/>
<comment type="caution">
    <text evidence="16">The sequence shown here is derived from an EMBL/GenBank/DDBJ whole genome shotgun (WGS) entry which is preliminary data.</text>
</comment>
<evidence type="ECO:0000256" key="8">
    <source>
        <dbReference type="ARBA" id="ARBA00022737"/>
    </source>
</evidence>
<evidence type="ECO:0000256" key="10">
    <source>
        <dbReference type="ARBA" id="ARBA00023136"/>
    </source>
</evidence>
<evidence type="ECO:0000259" key="15">
    <source>
        <dbReference type="PROSITE" id="PS51034"/>
    </source>
</evidence>
<dbReference type="SUPFAM" id="SSF53300">
    <property type="entry name" value="vWA-like"/>
    <property type="match status" value="1"/>
</dbReference>
<feature type="domain" description="ZP" evidence="15">
    <location>
        <begin position="236"/>
        <end position="480"/>
    </location>
</feature>
<evidence type="ECO:0000256" key="13">
    <source>
        <dbReference type="SAM" id="SignalP"/>
    </source>
</evidence>
<dbReference type="Proteomes" id="UP001201812">
    <property type="component" value="Unassembled WGS sequence"/>
</dbReference>
<dbReference type="SMART" id="SM00241">
    <property type="entry name" value="ZP"/>
    <property type="match status" value="1"/>
</dbReference>
<feature type="chain" id="PRO_5042020710" evidence="13">
    <location>
        <begin position="27"/>
        <end position="598"/>
    </location>
</feature>
<keyword evidence="7 13" id="KW-0732">Signal</keyword>
<dbReference type="InterPro" id="IPR002035">
    <property type="entry name" value="VWF_A"/>
</dbReference>
<dbReference type="InterPro" id="IPR036465">
    <property type="entry name" value="vWFA_dom_sf"/>
</dbReference>
<keyword evidence="11" id="KW-0325">Glycoprotein</keyword>
<evidence type="ECO:0000256" key="2">
    <source>
        <dbReference type="ARBA" id="ARBA00004613"/>
    </source>
</evidence>
<feature type="transmembrane region" description="Helical" evidence="12">
    <location>
        <begin position="560"/>
        <end position="586"/>
    </location>
</feature>
<dbReference type="Pfam" id="PF25301">
    <property type="entry name" value="CUT_C"/>
    <property type="match status" value="1"/>
</dbReference>
<evidence type="ECO:0000256" key="6">
    <source>
        <dbReference type="ARBA" id="ARBA00022692"/>
    </source>
</evidence>
<evidence type="ECO:0000313" key="16">
    <source>
        <dbReference type="EMBL" id="KAI1729053.1"/>
    </source>
</evidence>
<keyword evidence="10 12" id="KW-0472">Membrane</keyword>
<dbReference type="InterPro" id="IPR051962">
    <property type="entry name" value="Cuticlin"/>
</dbReference>
<dbReference type="EMBL" id="JAKKPZ010000001">
    <property type="protein sequence ID" value="KAI1729053.1"/>
    <property type="molecule type" value="Genomic_DNA"/>
</dbReference>
<comment type="subcellular location">
    <subcellularLocation>
        <location evidence="1">Cell membrane</location>
        <topology evidence="1">Single-pass type I membrane protein</topology>
    </subcellularLocation>
    <subcellularLocation>
        <location evidence="2">Secreted</location>
    </subcellularLocation>
</comment>
<dbReference type="GO" id="GO:0005576">
    <property type="term" value="C:extracellular region"/>
    <property type="evidence" value="ECO:0007669"/>
    <property type="project" value="UniProtKB-SubCell"/>
</dbReference>
<dbReference type="CDD" id="cd01472">
    <property type="entry name" value="vWA_collagen"/>
    <property type="match status" value="1"/>
</dbReference>
<dbReference type="Gene3D" id="3.40.50.410">
    <property type="entry name" value="von Willebrand factor, type A domain"/>
    <property type="match status" value="1"/>
</dbReference>
<feature type="domain" description="VWFA" evidence="14">
    <location>
        <begin position="49"/>
        <end position="219"/>
    </location>
</feature>
<dbReference type="Pfam" id="PF00092">
    <property type="entry name" value="VWA"/>
    <property type="match status" value="1"/>
</dbReference>
<reference evidence="16" key="1">
    <citation type="submission" date="2022-01" db="EMBL/GenBank/DDBJ databases">
        <title>Genome Sequence Resource for Two Populations of Ditylenchus destructor, the Migratory Endoparasitic Phytonematode.</title>
        <authorList>
            <person name="Zhang H."/>
            <person name="Lin R."/>
            <person name="Xie B."/>
        </authorList>
    </citation>
    <scope>NUCLEOTIDE SEQUENCE</scope>
    <source>
        <strain evidence="16">BazhouSP</strain>
    </source>
</reference>
<keyword evidence="3" id="KW-0193">Cuticle</keyword>
<organism evidence="16 17">
    <name type="scientific">Ditylenchus destructor</name>
    <dbReference type="NCBI Taxonomy" id="166010"/>
    <lineage>
        <taxon>Eukaryota</taxon>
        <taxon>Metazoa</taxon>
        <taxon>Ecdysozoa</taxon>
        <taxon>Nematoda</taxon>
        <taxon>Chromadorea</taxon>
        <taxon>Rhabditida</taxon>
        <taxon>Tylenchina</taxon>
        <taxon>Tylenchomorpha</taxon>
        <taxon>Sphaerularioidea</taxon>
        <taxon>Anguinidae</taxon>
        <taxon>Anguininae</taxon>
        <taxon>Ditylenchus</taxon>
    </lineage>
</organism>
<dbReference type="InterPro" id="IPR001507">
    <property type="entry name" value="ZP_dom"/>
</dbReference>
<keyword evidence="9 12" id="KW-1133">Transmembrane helix</keyword>
<dbReference type="Pfam" id="PF25057">
    <property type="entry name" value="CUT_N"/>
    <property type="match status" value="1"/>
</dbReference>
<dbReference type="FunFam" id="3.40.50.410:FF:000004">
    <property type="entry name" value="collagen alpha-6(VI) chain"/>
    <property type="match status" value="1"/>
</dbReference>
<evidence type="ECO:0000256" key="4">
    <source>
        <dbReference type="ARBA" id="ARBA00022475"/>
    </source>
</evidence>
<dbReference type="PROSITE" id="PS51034">
    <property type="entry name" value="ZP_2"/>
    <property type="match status" value="1"/>
</dbReference>
<dbReference type="GO" id="GO:0042302">
    <property type="term" value="F:structural constituent of cuticle"/>
    <property type="evidence" value="ECO:0007669"/>
    <property type="project" value="UniProtKB-KW"/>
</dbReference>
<proteinExistence type="predicted"/>
<evidence type="ECO:0000256" key="7">
    <source>
        <dbReference type="ARBA" id="ARBA00022729"/>
    </source>
</evidence>
<dbReference type="PROSITE" id="PS50234">
    <property type="entry name" value="VWFA"/>
    <property type="match status" value="1"/>
</dbReference>
<accession>A0AAD4NGM7</accession>
<evidence type="ECO:0000256" key="9">
    <source>
        <dbReference type="ARBA" id="ARBA00022989"/>
    </source>
</evidence>
<dbReference type="GO" id="GO:0005886">
    <property type="term" value="C:plasma membrane"/>
    <property type="evidence" value="ECO:0007669"/>
    <property type="project" value="UniProtKB-SubCell"/>
</dbReference>
<protein>
    <submittedName>
        <fullName evidence="16">von willebrand factor type A domain-containing protein</fullName>
    </submittedName>
</protein>
<keyword evidence="8" id="KW-0677">Repeat</keyword>
<evidence type="ECO:0000256" key="12">
    <source>
        <dbReference type="SAM" id="Phobius"/>
    </source>
</evidence>
<keyword evidence="4" id="KW-1003">Cell membrane</keyword>
<evidence type="ECO:0000256" key="11">
    <source>
        <dbReference type="ARBA" id="ARBA00023180"/>
    </source>
</evidence>
<dbReference type="InterPro" id="IPR057475">
    <property type="entry name" value="CUT_C"/>
</dbReference>
<dbReference type="InterPro" id="IPR056953">
    <property type="entry name" value="CUT_N"/>
</dbReference>
<name>A0AAD4NGM7_9BILA</name>
<feature type="signal peptide" evidence="13">
    <location>
        <begin position="1"/>
        <end position="26"/>
    </location>
</feature>
<dbReference type="PANTHER" id="PTHR22907">
    <property type="entry name" value="GH04558P"/>
    <property type="match status" value="1"/>
</dbReference>
<evidence type="ECO:0000259" key="14">
    <source>
        <dbReference type="PROSITE" id="PS50234"/>
    </source>
</evidence>
<sequence>MIFKRNYRTLLWAITTLVAFLSLSRAVPIDNGLVDSELVKECLSNNTVDLVLILDGSGSIGDDTFQLQLNFAGHLAQRLNVSTSNSHMAIVQFAETPQLEISLNQYTNPNQLENAIRRIKYLGGATNTGQALRFALENGFQGSRGGSVPKVVVAVTDGQSQDDVSEPAHRLRDAQILVYAIGVTNLVNVQQLHQMTGNALRVFTVETFDQLDRSLADSLTWDMCKTEFRPGTPDIICAPDKIGVRASTKKPFDGYVFVADHFHQDECRAGPEHFPDSKSIGITVPFSNCNVHRYRSLNPRGIFVEMTVVFMFHTVFMTKVDQMVKIQCFYMEAEKPVTVPLEVSMITTQFRQKVYQMPRCEYTLRKDNPNGPVVQYATLGQSVYHRWECIEEENKDTFGMLVHSCYVDNGFGDRVDILDENGCGLDAVLLSTPDYDSSLRLATKAYHVFKYADRPVLQFQCQVTLCLKLDGGCGGITPPKCPETKPLHLNLQNAKRSRRLRKSRSHLNRGVKSGKYEPSDTLDVFTKPVMIVDDQFAELTDCPVFPKSRQNESIMGDTPLIVIASLLALSALNVMLVGAAIAYFCVHRRFSHKMKFDG</sequence>